<dbReference type="KEGG" id="rhi:NGR_b01260"/>
<dbReference type="EMBL" id="CP000874">
    <property type="protein sequence ID" value="ACP21593.1"/>
    <property type="molecule type" value="Genomic_DNA"/>
</dbReference>
<dbReference type="InterPro" id="IPR028082">
    <property type="entry name" value="Peripla_BP_I"/>
</dbReference>
<accession>C3KN20</accession>
<comment type="subcellular location">
    <subcellularLocation>
        <location evidence="1">Cell envelope</location>
    </subcellularLocation>
</comment>
<dbReference type="Proteomes" id="UP000001054">
    <property type="component" value="Plasmid pNGR234b"/>
</dbReference>
<keyword evidence="7" id="KW-1185">Reference proteome</keyword>
<dbReference type="NCBIfam" id="NF008185">
    <property type="entry name" value="PRK10936.1"/>
    <property type="match status" value="1"/>
</dbReference>
<evidence type="ECO:0000256" key="2">
    <source>
        <dbReference type="ARBA" id="ARBA00007639"/>
    </source>
</evidence>
<evidence type="ECO:0000313" key="7">
    <source>
        <dbReference type="Proteomes" id="UP000001054"/>
    </source>
</evidence>
<dbReference type="PROSITE" id="PS51257">
    <property type="entry name" value="PROKAR_LIPOPROTEIN"/>
    <property type="match status" value="1"/>
</dbReference>
<sequence>MKLNNTLACVAAIACLFAGSALATDKSWFPVDVESWNPPFDMNSARTTVQYTPTGKPAAPLNICVSVPHMKDAYWVAVDYGVTQEAKRQSVQMTVLEAGGYTNLAKQISQIEDCVASGAQAVILGAISADGLNNLIKELSSQGIPVIDFMNGVTSKDVAAKSLVSFREMGAGAGTYIARKHPTGSGKVKVAWFPGPAGAGWVEAGNQGFLKAVDGSDVDVVDTRYGDTGKEVQLKLVEDALQANSDLTYIVGTAPTAEAAIEVLKQRGLTDKVKVISYYITPSIYEGIVKKEILAAPSDLAVIQARIAVDQAIRILEDKDYIRHAGPKLAVVDQENAASFDLYSSVAPADFKPVFTVE</sequence>
<dbReference type="Pfam" id="PF13407">
    <property type="entry name" value="Peripla_BP_4"/>
    <property type="match status" value="1"/>
</dbReference>
<feature type="signal peptide" evidence="4">
    <location>
        <begin position="1"/>
        <end position="23"/>
    </location>
</feature>
<keyword evidence="3 4" id="KW-0732">Signal</keyword>
<dbReference type="OrthoDB" id="9773673at2"/>
<dbReference type="PANTHER" id="PTHR46847:SF1">
    <property type="entry name" value="D-ALLOSE-BINDING PERIPLASMIC PROTEIN-RELATED"/>
    <property type="match status" value="1"/>
</dbReference>
<evidence type="ECO:0000259" key="5">
    <source>
        <dbReference type="Pfam" id="PF13407"/>
    </source>
</evidence>
<feature type="domain" description="Periplasmic binding protein" evidence="5">
    <location>
        <begin position="63"/>
        <end position="319"/>
    </location>
</feature>
<organism evidence="6 7">
    <name type="scientific">Sinorhizobium fredii (strain NBRC 101917 / NGR234)</name>
    <dbReference type="NCBI Taxonomy" id="394"/>
    <lineage>
        <taxon>Bacteria</taxon>
        <taxon>Pseudomonadati</taxon>
        <taxon>Pseudomonadota</taxon>
        <taxon>Alphaproteobacteria</taxon>
        <taxon>Hyphomicrobiales</taxon>
        <taxon>Rhizobiaceae</taxon>
        <taxon>Sinorhizobium/Ensifer group</taxon>
        <taxon>Sinorhizobium</taxon>
    </lineage>
</organism>
<feature type="chain" id="PRO_5002929086" evidence="4">
    <location>
        <begin position="24"/>
        <end position="358"/>
    </location>
</feature>
<evidence type="ECO:0000313" key="6">
    <source>
        <dbReference type="EMBL" id="ACP21593.1"/>
    </source>
</evidence>
<reference evidence="6 7" key="2">
    <citation type="journal article" date="2009" name="Appl. Environ. Microbiol.">
        <title>Rhizobium sp. strain NGR234 possesses a remarkable number of secretion systems.</title>
        <authorList>
            <person name="Schmeisser C."/>
            <person name="Liesegang H."/>
            <person name="Krysciak D."/>
            <person name="Bakkou N."/>
            <person name="Le Quere A."/>
            <person name="Wollherr A."/>
            <person name="Heinemeyer I."/>
            <person name="Morgenstern B."/>
            <person name="Pommerening-Roeser A."/>
            <person name="Flores M."/>
            <person name="Palacios R."/>
            <person name="Brenner S."/>
            <person name="Gottschalk G."/>
            <person name="Schmitz R.A."/>
            <person name="Broughton W.J."/>
            <person name="Perret X."/>
            <person name="Strittmatter A.W."/>
            <person name="Streit W.R."/>
        </authorList>
    </citation>
    <scope>NUCLEOTIDE SEQUENCE [LARGE SCALE GENOMIC DNA]</scope>
    <source>
        <strain evidence="7">NBRC 101917 / NGR234</strain>
    </source>
</reference>
<evidence type="ECO:0000256" key="3">
    <source>
        <dbReference type="ARBA" id="ARBA00022729"/>
    </source>
</evidence>
<proteinExistence type="inferred from homology"/>
<evidence type="ECO:0000256" key="1">
    <source>
        <dbReference type="ARBA" id="ARBA00004196"/>
    </source>
</evidence>
<geneLocation type="plasmid" evidence="7">
    <name>sym pNGR234b</name>
</geneLocation>
<evidence type="ECO:0000256" key="4">
    <source>
        <dbReference type="SAM" id="SignalP"/>
    </source>
</evidence>
<dbReference type="SUPFAM" id="SSF53822">
    <property type="entry name" value="Periplasmic binding protein-like I"/>
    <property type="match status" value="1"/>
</dbReference>
<dbReference type="CDD" id="cd06306">
    <property type="entry name" value="PBP1_TorT-like"/>
    <property type="match status" value="1"/>
</dbReference>
<gene>
    <name evidence="6" type="ordered locus">NGR_b01260</name>
</gene>
<dbReference type="RefSeq" id="WP_012706195.1">
    <property type="nucleotide sequence ID" value="NC_012586.1"/>
</dbReference>
<dbReference type="GO" id="GO:0030246">
    <property type="term" value="F:carbohydrate binding"/>
    <property type="evidence" value="ECO:0007669"/>
    <property type="project" value="UniProtKB-ARBA"/>
</dbReference>
<dbReference type="PANTHER" id="PTHR46847">
    <property type="entry name" value="D-ALLOSE-BINDING PERIPLASMIC PROTEIN-RELATED"/>
    <property type="match status" value="1"/>
</dbReference>
<reference evidence="7" key="1">
    <citation type="journal article" date="2004" name="J. Bacteriol.">
        <title>An evolutionary hot spot: the pNGR234b replicon of Rhizobium sp. strain NGR234.</title>
        <authorList>
            <person name="Streit W.R."/>
            <person name="Schmitz R.A."/>
            <person name="Perret X."/>
            <person name="Staehelin C."/>
            <person name="Deakin W.J."/>
            <person name="Raasch C."/>
            <person name="Liesegang H."/>
            <person name="Broughton W.J."/>
        </authorList>
    </citation>
    <scope>NUCLEOTIDE SEQUENCE [LARGE SCALE GENOMIC DNA]</scope>
    <source>
        <strain evidence="7">NBRC 101917 / NGR234</strain>
    </source>
</reference>
<dbReference type="GO" id="GO:0030313">
    <property type="term" value="C:cell envelope"/>
    <property type="evidence" value="ECO:0007669"/>
    <property type="project" value="UniProtKB-SubCell"/>
</dbReference>
<comment type="similarity">
    <text evidence="2">Belongs to the bacterial solute-binding protein 2 family.</text>
</comment>
<dbReference type="AlphaFoldDB" id="C3KN20"/>
<dbReference type="HOGENOM" id="CLU_053104_0_0_5"/>
<dbReference type="PATRIC" id="fig|394.7.peg.575"/>
<dbReference type="InterPro" id="IPR025997">
    <property type="entry name" value="SBP_2_dom"/>
</dbReference>
<dbReference type="Gene3D" id="3.40.50.2300">
    <property type="match status" value="2"/>
</dbReference>
<protein>
    <submittedName>
        <fullName evidence="6">Conserved hypothetical periplasmic protein TorT</fullName>
    </submittedName>
</protein>
<keyword evidence="6" id="KW-0614">Plasmid</keyword>
<name>C3KN20_SINFN</name>